<dbReference type="AlphaFoldDB" id="A0A564Z6H8"/>
<evidence type="ECO:0000256" key="1">
    <source>
        <dbReference type="SAM" id="MobiDB-lite"/>
    </source>
</evidence>
<gene>
    <name evidence="4" type="ORF">WMSIL1_LOCUS12983</name>
    <name evidence="3" type="ORF">WMSIL1_LOCUS12987</name>
    <name evidence="2" type="ORF">WMSIL1_LOCUS66</name>
</gene>
<keyword evidence="5" id="KW-1185">Reference proteome</keyword>
<evidence type="ECO:0000313" key="3">
    <source>
        <dbReference type="EMBL" id="VUZ55050.1"/>
    </source>
</evidence>
<dbReference type="SUPFAM" id="SSF56672">
    <property type="entry name" value="DNA/RNA polymerases"/>
    <property type="match status" value="1"/>
</dbReference>
<sequence length="163" mass="18169">MHHDLYKYARHPFGVKTAPASFQHLMDIVTSGLSGTSAYRDEISAIEHSLQKLQERVIDLQFSDSIKIDVAFEVAHVMTLPTSNFATTEFDIELSQTDIRELSRKLLELAGDSNSVQEDIHNTLPEDTTSSCKARDKQKGKTPKPTATKKQKPSQSAAQNRSP</sequence>
<dbReference type="Proteomes" id="UP000321570">
    <property type="component" value="Unassembled WGS sequence"/>
</dbReference>
<dbReference type="EMBL" id="CABIJS010000003">
    <property type="protein sequence ID" value="VUZ38647.1"/>
    <property type="molecule type" value="Genomic_DNA"/>
</dbReference>
<accession>A0A564Z6H8</accession>
<proteinExistence type="predicted"/>
<evidence type="ECO:0000313" key="2">
    <source>
        <dbReference type="EMBL" id="VUZ38647.1"/>
    </source>
</evidence>
<feature type="region of interest" description="Disordered" evidence="1">
    <location>
        <begin position="117"/>
        <end position="163"/>
    </location>
</feature>
<evidence type="ECO:0000313" key="4">
    <source>
        <dbReference type="EMBL" id="VUZ55052.1"/>
    </source>
</evidence>
<organism evidence="3 5">
    <name type="scientific">Hymenolepis diminuta</name>
    <name type="common">Rat tapeworm</name>
    <dbReference type="NCBI Taxonomy" id="6216"/>
    <lineage>
        <taxon>Eukaryota</taxon>
        <taxon>Metazoa</taxon>
        <taxon>Spiralia</taxon>
        <taxon>Lophotrochozoa</taxon>
        <taxon>Platyhelminthes</taxon>
        <taxon>Cestoda</taxon>
        <taxon>Eucestoda</taxon>
        <taxon>Cyclophyllidea</taxon>
        <taxon>Hymenolepididae</taxon>
        <taxon>Hymenolepis</taxon>
    </lineage>
</organism>
<feature type="compositionally biased region" description="Basic residues" evidence="1">
    <location>
        <begin position="140"/>
        <end position="152"/>
    </location>
</feature>
<name>A0A564Z6H8_HYMDI</name>
<dbReference type="EMBL" id="CABIJS010000677">
    <property type="protein sequence ID" value="VUZ55050.1"/>
    <property type="molecule type" value="Genomic_DNA"/>
</dbReference>
<dbReference type="InterPro" id="IPR043502">
    <property type="entry name" value="DNA/RNA_pol_sf"/>
</dbReference>
<evidence type="ECO:0000313" key="5">
    <source>
        <dbReference type="Proteomes" id="UP000321570"/>
    </source>
</evidence>
<dbReference type="EMBL" id="CABIJS010000677">
    <property type="protein sequence ID" value="VUZ55052.1"/>
    <property type="molecule type" value="Genomic_DNA"/>
</dbReference>
<protein>
    <submittedName>
        <fullName evidence="3">Uncharacterized protein</fullName>
    </submittedName>
</protein>
<reference evidence="3 5" key="1">
    <citation type="submission" date="2019-07" db="EMBL/GenBank/DDBJ databases">
        <authorList>
            <person name="Jastrzebski P J."/>
            <person name="Paukszto L."/>
            <person name="Jastrzebski P J."/>
        </authorList>
    </citation>
    <scope>NUCLEOTIDE SEQUENCE [LARGE SCALE GENOMIC DNA]</scope>
    <source>
        <strain evidence="3 5">WMS-il1</strain>
    </source>
</reference>